<feature type="transmembrane region" description="Helical" evidence="1">
    <location>
        <begin position="124"/>
        <end position="142"/>
    </location>
</feature>
<comment type="caution">
    <text evidence="2">The sequence shown here is derived from an EMBL/GenBank/DDBJ whole genome shotgun (WGS) entry which is preliminary data.</text>
</comment>
<feature type="transmembrane region" description="Helical" evidence="1">
    <location>
        <begin position="6"/>
        <end position="23"/>
    </location>
</feature>
<dbReference type="Proteomes" id="UP000028073">
    <property type="component" value="Unassembled WGS sequence"/>
</dbReference>
<sequence length="148" mass="16236">MSSLHSPLTYAMIAAVGNALLAFGVKETTNTINPFIYIVFVTIFCTIFSFAASLFIENPEYLLSFKKSYVWASISGLGMAIAWLGVTILYMNFGASYYTLYAVLSILTTSIIVGIIIFRESLNLWHILASIAALAAIFLFHLGSRAGR</sequence>
<evidence type="ECO:0000313" key="3">
    <source>
        <dbReference type="Proteomes" id="UP000028073"/>
    </source>
</evidence>
<name>A0A081N000_9GAMM</name>
<proteinExistence type="predicted"/>
<feature type="transmembrane region" description="Helical" evidence="1">
    <location>
        <begin position="68"/>
        <end position="91"/>
    </location>
</feature>
<feature type="transmembrane region" description="Helical" evidence="1">
    <location>
        <begin position="98"/>
        <end position="118"/>
    </location>
</feature>
<dbReference type="OrthoDB" id="7358938at2"/>
<keyword evidence="1" id="KW-1133">Transmembrane helix</keyword>
<accession>A0A081N000</accession>
<dbReference type="AlphaFoldDB" id="A0A081N000"/>
<evidence type="ECO:0000313" key="2">
    <source>
        <dbReference type="EMBL" id="KEQ11773.1"/>
    </source>
</evidence>
<keyword evidence="1" id="KW-0812">Transmembrane</keyword>
<evidence type="ECO:0000256" key="1">
    <source>
        <dbReference type="SAM" id="Phobius"/>
    </source>
</evidence>
<feature type="transmembrane region" description="Helical" evidence="1">
    <location>
        <begin position="35"/>
        <end position="56"/>
    </location>
</feature>
<dbReference type="eggNOG" id="ENOG5034594">
    <property type="taxonomic scope" value="Bacteria"/>
</dbReference>
<dbReference type="RefSeq" id="WP_034843097.1">
    <property type="nucleotide sequence ID" value="NZ_JOKH01000012.1"/>
</dbReference>
<protein>
    <submittedName>
        <fullName evidence="2">Uncharacterized protein</fullName>
    </submittedName>
</protein>
<gene>
    <name evidence="2" type="ORF">GZ78_28390</name>
</gene>
<reference evidence="2 3" key="1">
    <citation type="submission" date="2014-06" db="EMBL/GenBank/DDBJ databases">
        <title>Whole Genome Sequences of Three Symbiotic Endozoicomonas Bacteria.</title>
        <authorList>
            <person name="Neave M.J."/>
            <person name="Apprill A."/>
            <person name="Voolstra C.R."/>
        </authorList>
    </citation>
    <scope>NUCLEOTIDE SEQUENCE [LARGE SCALE GENOMIC DNA]</scope>
    <source>
        <strain evidence="2 3">DSM 25634</strain>
    </source>
</reference>
<dbReference type="EMBL" id="JOKH01000012">
    <property type="protein sequence ID" value="KEQ11773.1"/>
    <property type="molecule type" value="Genomic_DNA"/>
</dbReference>
<organism evidence="2 3">
    <name type="scientific">Endozoicomonas numazuensis</name>
    <dbReference type="NCBI Taxonomy" id="1137799"/>
    <lineage>
        <taxon>Bacteria</taxon>
        <taxon>Pseudomonadati</taxon>
        <taxon>Pseudomonadota</taxon>
        <taxon>Gammaproteobacteria</taxon>
        <taxon>Oceanospirillales</taxon>
        <taxon>Endozoicomonadaceae</taxon>
        <taxon>Endozoicomonas</taxon>
    </lineage>
</organism>
<keyword evidence="1" id="KW-0472">Membrane</keyword>
<keyword evidence="3" id="KW-1185">Reference proteome</keyword>